<sequence>MASGTAPEEEARKTMRLTKQQIDYAYAFERRPFRPKTHPLFSDEIKRLLVEVARCAEEMRDRTMEYKELVIRQFVEMGYVDIEVVDPEEEDDGGDDD</sequence>
<dbReference type="Proteomes" id="UP000006038">
    <property type="component" value="Chromosome 11"/>
</dbReference>
<dbReference type="EnsemblPlants" id="OB11G24890.1">
    <property type="protein sequence ID" value="OB11G24890.1"/>
    <property type="gene ID" value="OB11G24890"/>
</dbReference>
<proteinExistence type="predicted"/>
<reference evidence="1" key="2">
    <citation type="submission" date="2013-04" db="UniProtKB">
        <authorList>
            <consortium name="EnsemblPlants"/>
        </authorList>
    </citation>
    <scope>IDENTIFICATION</scope>
</reference>
<keyword evidence="2" id="KW-1185">Reference proteome</keyword>
<name>J3N9K3_ORYBR</name>
<evidence type="ECO:0000313" key="1">
    <source>
        <dbReference type="EnsemblPlants" id="OB11G24890.1"/>
    </source>
</evidence>
<dbReference type="Gramene" id="OB11G24890.1">
    <property type="protein sequence ID" value="OB11G24890.1"/>
    <property type="gene ID" value="OB11G24890"/>
</dbReference>
<evidence type="ECO:0000313" key="2">
    <source>
        <dbReference type="Proteomes" id="UP000006038"/>
    </source>
</evidence>
<organism evidence="1">
    <name type="scientific">Oryza brachyantha</name>
    <name type="common">malo sina</name>
    <dbReference type="NCBI Taxonomy" id="4533"/>
    <lineage>
        <taxon>Eukaryota</taxon>
        <taxon>Viridiplantae</taxon>
        <taxon>Streptophyta</taxon>
        <taxon>Embryophyta</taxon>
        <taxon>Tracheophyta</taxon>
        <taxon>Spermatophyta</taxon>
        <taxon>Magnoliopsida</taxon>
        <taxon>Liliopsida</taxon>
        <taxon>Poales</taxon>
        <taxon>Poaceae</taxon>
        <taxon>BOP clade</taxon>
        <taxon>Oryzoideae</taxon>
        <taxon>Oryzeae</taxon>
        <taxon>Oryzinae</taxon>
        <taxon>Oryza</taxon>
    </lineage>
</organism>
<protein>
    <submittedName>
        <fullName evidence="1">Uncharacterized protein</fullName>
    </submittedName>
</protein>
<dbReference type="AlphaFoldDB" id="J3N9K3"/>
<reference evidence="1" key="1">
    <citation type="journal article" date="2013" name="Nat. Commun.">
        <title>Whole-genome sequencing of Oryza brachyantha reveals mechanisms underlying Oryza genome evolution.</title>
        <authorList>
            <person name="Chen J."/>
            <person name="Huang Q."/>
            <person name="Gao D."/>
            <person name="Wang J."/>
            <person name="Lang Y."/>
            <person name="Liu T."/>
            <person name="Li B."/>
            <person name="Bai Z."/>
            <person name="Luis Goicoechea J."/>
            <person name="Liang C."/>
            <person name="Chen C."/>
            <person name="Zhang W."/>
            <person name="Sun S."/>
            <person name="Liao Y."/>
            <person name="Zhang X."/>
            <person name="Yang L."/>
            <person name="Song C."/>
            <person name="Wang M."/>
            <person name="Shi J."/>
            <person name="Liu G."/>
            <person name="Liu J."/>
            <person name="Zhou H."/>
            <person name="Zhou W."/>
            <person name="Yu Q."/>
            <person name="An N."/>
            <person name="Chen Y."/>
            <person name="Cai Q."/>
            <person name="Wang B."/>
            <person name="Liu B."/>
            <person name="Min J."/>
            <person name="Huang Y."/>
            <person name="Wu H."/>
            <person name="Li Z."/>
            <person name="Zhang Y."/>
            <person name="Yin Y."/>
            <person name="Song W."/>
            <person name="Jiang J."/>
            <person name="Jackson S.A."/>
            <person name="Wing R.A."/>
            <person name="Wang J."/>
            <person name="Chen M."/>
        </authorList>
    </citation>
    <scope>NUCLEOTIDE SEQUENCE [LARGE SCALE GENOMIC DNA]</scope>
    <source>
        <strain evidence="1">cv. IRGC 101232</strain>
    </source>
</reference>
<accession>J3N9K3</accession>
<dbReference type="HOGENOM" id="CLU_2350107_0_0_1"/>